<evidence type="ECO:0000313" key="2">
    <source>
        <dbReference type="Proteomes" id="UP000036325"/>
    </source>
</evidence>
<evidence type="ECO:0000313" key="1">
    <source>
        <dbReference type="EMBL" id="KMN09530.1"/>
    </source>
</evidence>
<dbReference type="OrthoDB" id="6933098at2"/>
<proteinExistence type="predicted"/>
<accession>A0A0J6I4D8</accession>
<reference evidence="1 2" key="1">
    <citation type="submission" date="2015-02" db="EMBL/GenBank/DDBJ databases">
        <title>Pseudomonas helleri sp. nov. and Pseudomonas weihenstephanensis sp. nov., isolated from raw cows milk.</title>
        <authorList>
            <person name="von Neubeck M."/>
            <person name="Huptas C."/>
            <person name="Wenning M."/>
            <person name="Scherer S."/>
        </authorList>
    </citation>
    <scope>NUCLEOTIDE SEQUENCE [LARGE SCALE GENOMIC DNA]</scope>
    <source>
        <strain evidence="1 2">DSM 29166</strain>
    </source>
</reference>
<sequence length="293" mass="31686">MAGLIVRKEDGSILFDTQKITYGLVKSGYMEHQGMYPRFVCVSNACMKDPSWGGNWEEKGNYNDQVFGFSVANVTAPIVFIVGHGVFAGTSKTGNVTTFNYSDASAGTKFYCFDLMKDGGAGPALRTYKEDGTLTFNSRQSPLNIVAAVRAPDPGPRQGVWHALVYTGGYNERYNGTLTPYGSTSYASVRSSVDIPLVGMGEVAAFLPWSRGVGCAFSTFTEFNYPVGVSVTESCFGGNSKITFSCAISRTTMGDLSPTSVPMTICFRDIPVDRFPTALVIKTANLPFPFTFN</sequence>
<protein>
    <submittedName>
        <fullName evidence="1">Uncharacterized protein</fullName>
    </submittedName>
</protein>
<dbReference type="PATRIC" id="fig|1608994.3.peg.1408"/>
<organism evidence="1 2">
    <name type="scientific">Pseudomonas weihenstephanensis</name>
    <dbReference type="NCBI Taxonomy" id="1608994"/>
    <lineage>
        <taxon>Bacteria</taxon>
        <taxon>Pseudomonadati</taxon>
        <taxon>Pseudomonadota</taxon>
        <taxon>Gammaproteobacteria</taxon>
        <taxon>Pseudomonadales</taxon>
        <taxon>Pseudomonadaceae</taxon>
        <taxon>Pseudomonas</taxon>
    </lineage>
</organism>
<dbReference type="RefSeq" id="WP_048366439.1">
    <property type="nucleotide sequence ID" value="NZ_JYLF01000021.1"/>
</dbReference>
<gene>
    <name evidence="1" type="ORF">TU86_22015</name>
</gene>
<comment type="caution">
    <text evidence="1">The sequence shown here is derived from an EMBL/GenBank/DDBJ whole genome shotgun (WGS) entry which is preliminary data.</text>
</comment>
<dbReference type="Proteomes" id="UP000036325">
    <property type="component" value="Unassembled WGS sequence"/>
</dbReference>
<dbReference type="AlphaFoldDB" id="A0A0J6I4D8"/>
<dbReference type="EMBL" id="JYLF01000021">
    <property type="protein sequence ID" value="KMN09530.1"/>
    <property type="molecule type" value="Genomic_DNA"/>
</dbReference>
<name>A0A0J6I4D8_9PSED</name>